<reference evidence="4 5" key="1">
    <citation type="submission" date="2016-10" db="EMBL/GenBank/DDBJ databases">
        <authorList>
            <person name="Varghese N."/>
            <person name="Submissions S."/>
        </authorList>
    </citation>
    <scope>NUCLEOTIDE SEQUENCE [LARGE SCALE GENOMIC DNA]</scope>
    <source>
        <strain evidence="4 5">DSM 21822</strain>
    </source>
</reference>
<accession>A0A1I4CVG5</accession>
<dbReference type="GO" id="GO:0005576">
    <property type="term" value="C:extracellular region"/>
    <property type="evidence" value="ECO:0007669"/>
    <property type="project" value="UniProtKB-SubCell"/>
</dbReference>
<dbReference type="PANTHER" id="PTHR10009">
    <property type="entry name" value="PROTEIN YELLOW-RELATED"/>
    <property type="match status" value="1"/>
</dbReference>
<evidence type="ECO:0000256" key="3">
    <source>
        <dbReference type="SAM" id="SignalP"/>
    </source>
</evidence>
<dbReference type="RefSeq" id="WP_149762172.1">
    <property type="nucleotide sequence ID" value="NZ_BSPE01000018.1"/>
</dbReference>
<evidence type="ECO:0000313" key="5">
    <source>
        <dbReference type="Proteomes" id="UP000323300"/>
    </source>
</evidence>
<dbReference type="InterPro" id="IPR017996">
    <property type="entry name" value="MRJP/yellow-related"/>
</dbReference>
<dbReference type="AlphaFoldDB" id="A0A1I4CVG5"/>
<feature type="chain" id="PRO_5009302600" evidence="3">
    <location>
        <begin position="22"/>
        <end position="373"/>
    </location>
</feature>
<dbReference type="Gene3D" id="2.120.10.30">
    <property type="entry name" value="TolB, C-terminal domain"/>
    <property type="match status" value="1"/>
</dbReference>
<evidence type="ECO:0000256" key="1">
    <source>
        <dbReference type="ARBA" id="ARBA00004613"/>
    </source>
</evidence>
<proteinExistence type="predicted"/>
<comment type="subcellular location">
    <subcellularLocation>
        <location evidence="1">Secreted</location>
    </subcellularLocation>
</comment>
<dbReference type="SUPFAM" id="SSF101898">
    <property type="entry name" value="NHL repeat"/>
    <property type="match status" value="1"/>
</dbReference>
<name>A0A1I4CVG5_9HYPH</name>
<gene>
    <name evidence="4" type="ORF">SAMN04488498_11491</name>
</gene>
<evidence type="ECO:0000256" key="2">
    <source>
        <dbReference type="ARBA" id="ARBA00022525"/>
    </source>
</evidence>
<dbReference type="EMBL" id="FOSL01000014">
    <property type="protein sequence ID" value="SFK84319.1"/>
    <property type="molecule type" value="Genomic_DNA"/>
</dbReference>
<dbReference type="Pfam" id="PF03022">
    <property type="entry name" value="MRJP"/>
    <property type="match status" value="1"/>
</dbReference>
<organism evidence="4 5">
    <name type="scientific">Neomesorhizobium albiziae</name>
    <dbReference type="NCBI Taxonomy" id="335020"/>
    <lineage>
        <taxon>Bacteria</taxon>
        <taxon>Pseudomonadati</taxon>
        <taxon>Pseudomonadota</taxon>
        <taxon>Alphaproteobacteria</taxon>
        <taxon>Hyphomicrobiales</taxon>
        <taxon>Phyllobacteriaceae</taxon>
        <taxon>Neomesorhizobium</taxon>
    </lineage>
</organism>
<keyword evidence="5" id="KW-1185">Reference proteome</keyword>
<sequence>MRSKLATCFVASIAFCGIAAADEVAQSKSEVVAKLPFSVGNIAFTPDNQLIFSHHPFYSPDVRVGKLTSETTFEPFPNAEWNTPREGTDHYLDNVLGLRSDEDGVVWIIDMGFRTGITPKLVGWNTRTDSLERIYYMPKPATRDGSQPQDIVIDRKHGKFYIADEDIGPGGDGSQAAIIVIDMKTGIARRVLEGDASTVPEDVAITVDGKDLTVPGSDGKPAIIKVGCDGITMDVNSEWVYYAPLSGRSVYRIRAADLADDSIAAGDLTKKVERYADKPNNGGLSIDYQGNLYLTAVETKEVGVITTDKKYHVIATDPEMVWPDGITSSPDGYMYVSASQVSAAAMFHDGVAQNKTPYLIYRFKPLAPGYISR</sequence>
<evidence type="ECO:0000313" key="4">
    <source>
        <dbReference type="EMBL" id="SFK84319.1"/>
    </source>
</evidence>
<dbReference type="PANTHER" id="PTHR10009:SF18">
    <property type="entry name" value="PROTEIN YELLOW-LIKE PROTEIN"/>
    <property type="match status" value="1"/>
</dbReference>
<keyword evidence="3" id="KW-0732">Signal</keyword>
<protein>
    <submittedName>
        <fullName evidence="4">Major royal jelly protein</fullName>
    </submittedName>
</protein>
<feature type="signal peptide" evidence="3">
    <location>
        <begin position="1"/>
        <end position="21"/>
    </location>
</feature>
<dbReference type="InterPro" id="IPR011042">
    <property type="entry name" value="6-blade_b-propeller_TolB-like"/>
</dbReference>
<dbReference type="OrthoDB" id="9797664at2"/>
<dbReference type="Proteomes" id="UP000323300">
    <property type="component" value="Unassembled WGS sequence"/>
</dbReference>
<keyword evidence="2" id="KW-0964">Secreted</keyword>